<keyword evidence="2" id="KW-0805">Transcription regulation</keyword>
<accession>A0A1Q8VNQ5</accession>
<dbReference type="InterPro" id="IPR058245">
    <property type="entry name" value="NreC/VraR/RcsB-like_REC"/>
</dbReference>
<dbReference type="Pfam" id="PF00072">
    <property type="entry name" value="Response_reg"/>
    <property type="match status" value="1"/>
</dbReference>
<feature type="modified residue" description="4-aspartylphosphate" evidence="5">
    <location>
        <position position="55"/>
    </location>
</feature>
<dbReference type="SMART" id="SM00448">
    <property type="entry name" value="REC"/>
    <property type="match status" value="1"/>
</dbReference>
<sequence>MTLRLILVDDQEMYRLGFRMLLETQEGIEVVGEAEDGHAAVDLIDRVEADIVLMDVRMPRMNGIDATRTIVQGAASGPRVIVLTTFDLDEYAYEAIRAGASGFLLKDASLEELMAAIHHVHAGDAVMAPSTTRRLIEHFTLPPPVIDDGDDRGRAVAHLTAREREVLVLVARGLSNEAIARDLRVAEGTVRVHISRILGKLGLRDRAQAVVLAYESGLVSPRKDTGRADRDLQRDGRVEP</sequence>
<dbReference type="InterPro" id="IPR016032">
    <property type="entry name" value="Sig_transdc_resp-reg_C-effctor"/>
</dbReference>
<evidence type="ECO:0000313" key="9">
    <source>
        <dbReference type="EMBL" id="OLO49698.1"/>
    </source>
</evidence>
<dbReference type="GO" id="GO:0000160">
    <property type="term" value="P:phosphorelay signal transduction system"/>
    <property type="evidence" value="ECO:0007669"/>
    <property type="project" value="InterPro"/>
</dbReference>
<dbReference type="AlphaFoldDB" id="A0A1Q8VNQ5"/>
<dbReference type="SUPFAM" id="SSF52172">
    <property type="entry name" value="CheY-like"/>
    <property type="match status" value="1"/>
</dbReference>
<evidence type="ECO:0000259" key="8">
    <source>
        <dbReference type="PROSITE" id="PS50110"/>
    </source>
</evidence>
<dbReference type="Proteomes" id="UP000186394">
    <property type="component" value="Unassembled WGS sequence"/>
</dbReference>
<dbReference type="PRINTS" id="PR00038">
    <property type="entry name" value="HTHLUXR"/>
</dbReference>
<dbReference type="EMBL" id="MSKL01000012">
    <property type="protein sequence ID" value="OLO49698.1"/>
    <property type="molecule type" value="Genomic_DNA"/>
</dbReference>
<dbReference type="GO" id="GO:0006355">
    <property type="term" value="P:regulation of DNA-templated transcription"/>
    <property type="evidence" value="ECO:0007669"/>
    <property type="project" value="InterPro"/>
</dbReference>
<dbReference type="Pfam" id="PF00196">
    <property type="entry name" value="GerE"/>
    <property type="match status" value="1"/>
</dbReference>
<feature type="domain" description="HTH luxR-type" evidence="7">
    <location>
        <begin position="152"/>
        <end position="217"/>
    </location>
</feature>
<dbReference type="RefSeq" id="WP_075417882.1">
    <property type="nucleotide sequence ID" value="NZ_MSKL01000012.1"/>
</dbReference>
<dbReference type="PANTHER" id="PTHR43214:SF24">
    <property type="entry name" value="TRANSCRIPTIONAL REGULATORY PROTEIN NARL-RELATED"/>
    <property type="match status" value="1"/>
</dbReference>
<evidence type="ECO:0000256" key="2">
    <source>
        <dbReference type="ARBA" id="ARBA00023015"/>
    </source>
</evidence>
<dbReference type="PROSITE" id="PS50043">
    <property type="entry name" value="HTH_LUXR_2"/>
    <property type="match status" value="1"/>
</dbReference>
<dbReference type="InterPro" id="IPR001789">
    <property type="entry name" value="Sig_transdc_resp-reg_receiver"/>
</dbReference>
<dbReference type="InterPro" id="IPR000792">
    <property type="entry name" value="Tscrpt_reg_LuxR_C"/>
</dbReference>
<dbReference type="Gene3D" id="3.40.50.2300">
    <property type="match status" value="1"/>
</dbReference>
<evidence type="ECO:0000256" key="4">
    <source>
        <dbReference type="ARBA" id="ARBA00023163"/>
    </source>
</evidence>
<dbReference type="InterPro" id="IPR039420">
    <property type="entry name" value="WalR-like"/>
</dbReference>
<dbReference type="OrthoDB" id="9808843at2"/>
<name>A0A1Q8VNQ5_9ACTO</name>
<keyword evidence="4" id="KW-0804">Transcription</keyword>
<dbReference type="PROSITE" id="PS00622">
    <property type="entry name" value="HTH_LUXR_1"/>
    <property type="match status" value="1"/>
</dbReference>
<keyword evidence="3 9" id="KW-0238">DNA-binding</keyword>
<evidence type="ECO:0000256" key="1">
    <source>
        <dbReference type="ARBA" id="ARBA00022553"/>
    </source>
</evidence>
<reference evidence="9 10" key="1">
    <citation type="submission" date="2016-12" db="EMBL/GenBank/DDBJ databases">
        <title>Genomic comparison of strains in the 'Actinomyces naeslundii' group.</title>
        <authorList>
            <person name="Mughal S.R."/>
            <person name="Do T."/>
            <person name="Gilbert S.C."/>
            <person name="Witherden E.A."/>
            <person name="Didelot X."/>
            <person name="Beighton D."/>
        </authorList>
    </citation>
    <scope>NUCLEOTIDE SEQUENCE [LARGE SCALE GENOMIC DNA]</scope>
    <source>
        <strain evidence="9 10">P6N</strain>
    </source>
</reference>
<proteinExistence type="predicted"/>
<feature type="region of interest" description="Disordered" evidence="6">
    <location>
        <begin position="221"/>
        <end position="240"/>
    </location>
</feature>
<dbReference type="PROSITE" id="PS50110">
    <property type="entry name" value="RESPONSE_REGULATORY"/>
    <property type="match status" value="1"/>
</dbReference>
<evidence type="ECO:0000313" key="10">
    <source>
        <dbReference type="Proteomes" id="UP000186394"/>
    </source>
</evidence>
<keyword evidence="1 5" id="KW-0597">Phosphoprotein</keyword>
<evidence type="ECO:0000256" key="5">
    <source>
        <dbReference type="PROSITE-ProRule" id="PRU00169"/>
    </source>
</evidence>
<gene>
    <name evidence="9" type="ORF">BKH28_05660</name>
</gene>
<comment type="caution">
    <text evidence="9">The sequence shown here is derived from an EMBL/GenBank/DDBJ whole genome shotgun (WGS) entry which is preliminary data.</text>
</comment>
<evidence type="ECO:0000256" key="3">
    <source>
        <dbReference type="ARBA" id="ARBA00023125"/>
    </source>
</evidence>
<dbReference type="PANTHER" id="PTHR43214">
    <property type="entry name" value="TWO-COMPONENT RESPONSE REGULATOR"/>
    <property type="match status" value="1"/>
</dbReference>
<organism evidence="9 10">
    <name type="scientific">Actinomyces oris</name>
    <dbReference type="NCBI Taxonomy" id="544580"/>
    <lineage>
        <taxon>Bacteria</taxon>
        <taxon>Bacillati</taxon>
        <taxon>Actinomycetota</taxon>
        <taxon>Actinomycetes</taxon>
        <taxon>Actinomycetales</taxon>
        <taxon>Actinomycetaceae</taxon>
        <taxon>Actinomyces</taxon>
    </lineage>
</organism>
<dbReference type="InterPro" id="IPR011006">
    <property type="entry name" value="CheY-like_superfamily"/>
</dbReference>
<dbReference type="CDD" id="cd17535">
    <property type="entry name" value="REC_NarL-like"/>
    <property type="match status" value="1"/>
</dbReference>
<dbReference type="CDD" id="cd06170">
    <property type="entry name" value="LuxR_C_like"/>
    <property type="match status" value="1"/>
</dbReference>
<evidence type="ECO:0000259" key="7">
    <source>
        <dbReference type="PROSITE" id="PS50043"/>
    </source>
</evidence>
<protein>
    <submittedName>
        <fullName evidence="9">DNA-binding response regulator</fullName>
    </submittedName>
</protein>
<dbReference type="GO" id="GO:0003677">
    <property type="term" value="F:DNA binding"/>
    <property type="evidence" value="ECO:0007669"/>
    <property type="project" value="UniProtKB-KW"/>
</dbReference>
<feature type="domain" description="Response regulatory" evidence="8">
    <location>
        <begin position="4"/>
        <end position="121"/>
    </location>
</feature>
<dbReference type="SMART" id="SM00421">
    <property type="entry name" value="HTH_LUXR"/>
    <property type="match status" value="1"/>
</dbReference>
<dbReference type="SUPFAM" id="SSF46894">
    <property type="entry name" value="C-terminal effector domain of the bipartite response regulators"/>
    <property type="match status" value="1"/>
</dbReference>
<evidence type="ECO:0000256" key="6">
    <source>
        <dbReference type="SAM" id="MobiDB-lite"/>
    </source>
</evidence>